<organism evidence="3 4">
    <name type="scientific">Roseivirga pacifica</name>
    <dbReference type="NCBI Taxonomy" id="1267423"/>
    <lineage>
        <taxon>Bacteria</taxon>
        <taxon>Pseudomonadati</taxon>
        <taxon>Bacteroidota</taxon>
        <taxon>Cytophagia</taxon>
        <taxon>Cytophagales</taxon>
        <taxon>Roseivirgaceae</taxon>
        <taxon>Roseivirga</taxon>
    </lineage>
</organism>
<dbReference type="GeneID" id="99988736"/>
<dbReference type="PROSITE" id="PS51257">
    <property type="entry name" value="PROKAR_LIPOPROTEIN"/>
    <property type="match status" value="1"/>
</dbReference>
<feature type="chain" id="PRO_5011554674" evidence="2">
    <location>
        <begin position="20"/>
        <end position="280"/>
    </location>
</feature>
<reference evidence="4" key="1">
    <citation type="submission" date="2016-10" db="EMBL/GenBank/DDBJ databases">
        <authorList>
            <person name="Varghese N."/>
            <person name="Submissions S."/>
        </authorList>
    </citation>
    <scope>NUCLEOTIDE SEQUENCE [LARGE SCALE GENOMIC DNA]</scope>
    <source>
        <strain evidence="4">CGMCC 1.12402</strain>
    </source>
</reference>
<feature type="compositionally biased region" description="Basic and acidic residues" evidence="1">
    <location>
        <begin position="254"/>
        <end position="264"/>
    </location>
</feature>
<name>A0A1I0RSW4_9BACT</name>
<dbReference type="STRING" id="1267423.SAMN05216290_4073"/>
<feature type="signal peptide" evidence="2">
    <location>
        <begin position="1"/>
        <end position="19"/>
    </location>
</feature>
<sequence length="280" mass="32390">MAKTTTACLLLACLLSSCAVQTICPAYQSAFILDENKQREAYSLFVEVDGTFVPKRPYGFKYNVEDGDSLMRKFVDGTKGKGFRVQKGRVHSQEKFGFEYENRIKEGLIARVFNGKERPVLENPYLFDRITKKRPFYKLDQIEMDIVHFDTKRYDSIVAHVVDTARYRVLMEEMNALPPPIQAQYSPLLRGKFNVEQEQYNKRYGEYFLRLREAPKMSAEDSLKMQQAQLDSLAADSTSTKKGIFGLFKKKKKNKEEETPEGDKNNSPNNDAVRREEELE</sequence>
<gene>
    <name evidence="3" type="ORF">SAMN05216290_4073</name>
</gene>
<evidence type="ECO:0000313" key="4">
    <source>
        <dbReference type="Proteomes" id="UP000199437"/>
    </source>
</evidence>
<dbReference type="EMBL" id="FOIR01000006">
    <property type="protein sequence ID" value="SEW44377.1"/>
    <property type="molecule type" value="Genomic_DNA"/>
</dbReference>
<evidence type="ECO:0000256" key="2">
    <source>
        <dbReference type="SAM" id="SignalP"/>
    </source>
</evidence>
<accession>A0A1I0RSW4</accession>
<dbReference type="RefSeq" id="WP_090261322.1">
    <property type="nucleotide sequence ID" value="NZ_FOIR01000006.1"/>
</dbReference>
<evidence type="ECO:0000313" key="3">
    <source>
        <dbReference type="EMBL" id="SEW44377.1"/>
    </source>
</evidence>
<dbReference type="OrthoDB" id="981677at2"/>
<protein>
    <submittedName>
        <fullName evidence="3">Uncharacterized protein</fullName>
    </submittedName>
</protein>
<dbReference type="AlphaFoldDB" id="A0A1I0RSW4"/>
<feature type="region of interest" description="Disordered" evidence="1">
    <location>
        <begin position="246"/>
        <end position="280"/>
    </location>
</feature>
<proteinExistence type="predicted"/>
<dbReference type="Proteomes" id="UP000199437">
    <property type="component" value="Unassembled WGS sequence"/>
</dbReference>
<keyword evidence="4" id="KW-1185">Reference proteome</keyword>
<evidence type="ECO:0000256" key="1">
    <source>
        <dbReference type="SAM" id="MobiDB-lite"/>
    </source>
</evidence>
<keyword evidence="2" id="KW-0732">Signal</keyword>